<feature type="region of interest" description="Disordered" evidence="1">
    <location>
        <begin position="1"/>
        <end position="20"/>
    </location>
</feature>
<evidence type="ECO:0000256" key="1">
    <source>
        <dbReference type="SAM" id="MobiDB-lite"/>
    </source>
</evidence>
<accession>A0A147BAU0</accession>
<organism evidence="2">
    <name type="scientific">Ixodes ricinus</name>
    <name type="common">Common tick</name>
    <name type="synonym">Acarus ricinus</name>
    <dbReference type="NCBI Taxonomy" id="34613"/>
    <lineage>
        <taxon>Eukaryota</taxon>
        <taxon>Metazoa</taxon>
        <taxon>Ecdysozoa</taxon>
        <taxon>Arthropoda</taxon>
        <taxon>Chelicerata</taxon>
        <taxon>Arachnida</taxon>
        <taxon>Acari</taxon>
        <taxon>Parasitiformes</taxon>
        <taxon>Ixodida</taxon>
        <taxon>Ixodoidea</taxon>
        <taxon>Ixodidae</taxon>
        <taxon>Ixodinae</taxon>
        <taxon>Ixodes</taxon>
    </lineage>
</organism>
<protein>
    <submittedName>
        <fullName evidence="2">Uncharacterized protein</fullName>
    </submittedName>
</protein>
<dbReference type="AlphaFoldDB" id="A0A147BAU0"/>
<evidence type="ECO:0000313" key="2">
    <source>
        <dbReference type="EMBL" id="JAR87900.1"/>
    </source>
</evidence>
<sequence length="97" mass="10696">RLRAPPNRDPKAGILSHSQQGGMHVELSQLGINFLAPHCRGWTSFRSAPGDKNAEHASSFNSTVENMLALTAYHERVGTMYSFANPGRRQTFTSVIL</sequence>
<feature type="compositionally biased region" description="Basic and acidic residues" evidence="1">
    <location>
        <begin position="1"/>
        <end position="11"/>
    </location>
</feature>
<reference evidence="2" key="1">
    <citation type="journal article" date="2018" name="PLoS Negl. Trop. Dis.">
        <title>Sialome diversity of ticks revealed by RNAseq of single tick salivary glands.</title>
        <authorList>
            <person name="Perner J."/>
            <person name="Kropackova S."/>
            <person name="Kopacek P."/>
            <person name="Ribeiro J.M."/>
        </authorList>
    </citation>
    <scope>NUCLEOTIDE SEQUENCE</scope>
    <source>
        <strain evidence="2">Siblings of single egg batch collected in Ceske Budejovice</strain>
        <tissue evidence="2">Salivary glands</tissue>
    </source>
</reference>
<proteinExistence type="predicted"/>
<dbReference type="EMBL" id="GEGO01007504">
    <property type="protein sequence ID" value="JAR87900.1"/>
    <property type="molecule type" value="Transcribed_RNA"/>
</dbReference>
<feature type="non-terminal residue" evidence="2">
    <location>
        <position position="1"/>
    </location>
</feature>
<name>A0A147BAU0_IXORI</name>